<feature type="compositionally biased region" description="Acidic residues" evidence="1">
    <location>
        <begin position="128"/>
        <end position="137"/>
    </location>
</feature>
<dbReference type="RefSeq" id="WP_093960439.1">
    <property type="nucleotide sequence ID" value="NZ_NEWD01000016.1"/>
</dbReference>
<feature type="transmembrane region" description="Helical" evidence="2">
    <location>
        <begin position="42"/>
        <end position="64"/>
    </location>
</feature>
<feature type="compositionally biased region" description="Low complexity" evidence="1">
    <location>
        <begin position="118"/>
        <end position="127"/>
    </location>
</feature>
<dbReference type="AlphaFoldDB" id="A0A229VXS6"/>
<comment type="caution">
    <text evidence="3">The sequence shown here is derived from an EMBL/GenBank/DDBJ whole genome shotgun (WGS) entry which is preliminary data.</text>
</comment>
<protein>
    <submittedName>
        <fullName evidence="3">Uncharacterized protein</fullName>
    </submittedName>
</protein>
<dbReference type="Proteomes" id="UP000215433">
    <property type="component" value="Unassembled WGS sequence"/>
</dbReference>
<keyword evidence="2" id="KW-0472">Membrane</keyword>
<keyword evidence="2" id="KW-1133">Transmembrane helix</keyword>
<feature type="compositionally biased region" description="Basic and acidic residues" evidence="1">
    <location>
        <begin position="82"/>
        <end position="105"/>
    </location>
</feature>
<keyword evidence="2" id="KW-0812">Transmembrane</keyword>
<feature type="region of interest" description="Disordered" evidence="1">
    <location>
        <begin position="82"/>
        <end position="144"/>
    </location>
</feature>
<organism evidence="3 4">
    <name type="scientific">Bifidobacterium vansinderenii</name>
    <dbReference type="NCBI Taxonomy" id="1984871"/>
    <lineage>
        <taxon>Bacteria</taxon>
        <taxon>Bacillati</taxon>
        <taxon>Actinomycetota</taxon>
        <taxon>Actinomycetes</taxon>
        <taxon>Bifidobacteriales</taxon>
        <taxon>Bifidobacteriaceae</taxon>
        <taxon>Bifidobacterium</taxon>
    </lineage>
</organism>
<gene>
    <name evidence="3" type="ORF">Tam10B_1282</name>
</gene>
<accession>A0A229VXS6</accession>
<keyword evidence="4" id="KW-1185">Reference proteome</keyword>
<reference evidence="3 4" key="1">
    <citation type="submission" date="2017-05" db="EMBL/GenBank/DDBJ databases">
        <title>Bifidobacterium vansinderenii sp. nov.</title>
        <authorList>
            <person name="Lugli G.A."/>
            <person name="Duranti S."/>
            <person name="Mangifesta M."/>
        </authorList>
    </citation>
    <scope>NUCLEOTIDE SEQUENCE [LARGE SCALE GENOMIC DNA]</scope>
    <source>
        <strain evidence="3 4">Tam10B</strain>
    </source>
</reference>
<evidence type="ECO:0000256" key="1">
    <source>
        <dbReference type="SAM" id="MobiDB-lite"/>
    </source>
</evidence>
<evidence type="ECO:0000313" key="4">
    <source>
        <dbReference type="Proteomes" id="UP000215433"/>
    </source>
</evidence>
<evidence type="ECO:0000256" key="2">
    <source>
        <dbReference type="SAM" id="Phobius"/>
    </source>
</evidence>
<feature type="compositionally biased region" description="Acidic residues" evidence="1">
    <location>
        <begin position="106"/>
        <end position="117"/>
    </location>
</feature>
<name>A0A229VXS6_9BIFI</name>
<dbReference type="EMBL" id="NEWD01000016">
    <property type="protein sequence ID" value="OXN00412.1"/>
    <property type="molecule type" value="Genomic_DNA"/>
</dbReference>
<proteinExistence type="predicted"/>
<evidence type="ECO:0000313" key="3">
    <source>
        <dbReference type="EMBL" id="OXN00412.1"/>
    </source>
</evidence>
<sequence length="144" mass="15028">MAKGWDYAELSQWAAKNGGPQAAVELLKKAAYRDGSSDAWSAARIVIAGAGAACLIIGGVAVKYGPGAIDAVKRQLAILKEPKITDEQRAEAEKQIIEAIEKNPAPDDDDAGTDPSDDAGTSSTSDDNGTEPDEENGDKEPTDK</sequence>
<dbReference type="OrthoDB" id="2088303at2"/>